<keyword evidence="2" id="KW-1185">Reference proteome</keyword>
<dbReference type="RefSeq" id="WP_230574228.1">
    <property type="nucleotide sequence ID" value="NZ_CAKJTI010000004.1"/>
</dbReference>
<name>A0ABM8Y8L4_9BACI</name>
<protein>
    <recommendedName>
        <fullName evidence="3">SIR2-like domain-containing protein</fullName>
    </recommendedName>
</protein>
<sequence length="819" mass="95500">MDLNEAIKYILNGDGVLFLGAGFSREATNVMDGNMSDAQMFSDDLAKEMELGETDSLDVISDIYLQQSTSSEDLLQRKIHLIRLVQNAFSTKIVTDEQKEISILPWKRIYTTNYDDVVEFSNNYKIKSFTMYSPVKEILKEKCIVHLNGYVRTVSPERLDSEFKLTSRSYLMTDFIASKAKEAFDHDIKTAKVIVIIGTSLKYDIDIQRLLFNIPNIKEKTIFIERKNKELSVVERSKKQTFGEIYSIGLEGFSEKVREINNNFKPLREDMKFLSFSKVSTNFNLEYESIDENKMWQLLVNGDVDELLLYLYKDTDKYLIRRDVSKNIIESLDNKNVKIAIIHSFLGNGKTVLSKQLSYELTGKFNVYEFNGYEVNWELELEKISKEDVPTLIVIDDYQNSLDMIFKAINISRNNLKLLLTSRTSINISVYHRLEDKLPADNIIEEFDVNLLTHNEILKLCTYLKERNYTDIFGKKDEEIIRFLKQDCRSNLVNVLIAIIKSKNIQDKLNEVILPILNNQSFKDILITIIINNACQLNLKVDEIFLLLDSRLNIATLIRDKQLQEIISITDNTIRMKSSILSKYILNSNDLNSDVIKVVNKIAQNAEILNDEKCKNVRSKLISLSNIREIIVQTQRQSEKDINLKILSLYESLRGFKEYKGNIFFWLQYAMACIDTDYYGRAEEYFGNSYQLAKKANNFNTYQIDTQYGRYLLSKCIFSNSRTESFDVLQRVQALWLAAIRMRKERSDYVYRQFDLLYEFIEKFSGEWDSKQYKNTESLINYFIKVVLSSKARNSLKAIDTLEECKKTLLKNRLISIKK</sequence>
<organism evidence="1 2">
    <name type="scientific">Bacillus rhizoplanae</name>
    <dbReference type="NCBI Taxonomy" id="2880966"/>
    <lineage>
        <taxon>Bacteria</taxon>
        <taxon>Bacillati</taxon>
        <taxon>Bacillota</taxon>
        <taxon>Bacilli</taxon>
        <taxon>Bacillales</taxon>
        <taxon>Bacillaceae</taxon>
        <taxon>Bacillus</taxon>
    </lineage>
</organism>
<dbReference type="EMBL" id="CAKJTI010000004">
    <property type="protein sequence ID" value="CAG9612000.1"/>
    <property type="molecule type" value="Genomic_DNA"/>
</dbReference>
<evidence type="ECO:0008006" key="3">
    <source>
        <dbReference type="Google" id="ProtNLM"/>
    </source>
</evidence>
<accession>A0ABM8Y8L4</accession>
<evidence type="ECO:0000313" key="1">
    <source>
        <dbReference type="EMBL" id="CAG9612000.1"/>
    </source>
</evidence>
<proteinExistence type="predicted"/>
<gene>
    <name evidence="1" type="ORF">BACCIP111899_01172</name>
</gene>
<dbReference type="InterPro" id="IPR027417">
    <property type="entry name" value="P-loop_NTPase"/>
</dbReference>
<evidence type="ECO:0000313" key="2">
    <source>
        <dbReference type="Proteomes" id="UP000789423"/>
    </source>
</evidence>
<comment type="caution">
    <text evidence="1">The sequence shown here is derived from an EMBL/GenBank/DDBJ whole genome shotgun (WGS) entry which is preliminary data.</text>
</comment>
<dbReference type="Proteomes" id="UP000789423">
    <property type="component" value="Unassembled WGS sequence"/>
</dbReference>
<reference evidence="1 2" key="1">
    <citation type="submission" date="2021-10" db="EMBL/GenBank/DDBJ databases">
        <authorList>
            <person name="Criscuolo A."/>
        </authorList>
    </citation>
    <scope>NUCLEOTIDE SEQUENCE [LARGE SCALE GENOMIC DNA]</scope>
    <source>
        <strain evidence="2">CIP 111899</strain>
    </source>
</reference>
<dbReference type="SUPFAM" id="SSF52540">
    <property type="entry name" value="P-loop containing nucleoside triphosphate hydrolases"/>
    <property type="match status" value="1"/>
</dbReference>